<dbReference type="GeneID" id="102566683"/>
<dbReference type="OrthoDB" id="10056589at2759"/>
<dbReference type="Pfam" id="PF15110">
    <property type="entry name" value="TMEM141"/>
    <property type="match status" value="1"/>
</dbReference>
<dbReference type="PANTHER" id="PTHR47229">
    <property type="entry name" value="TRANSMEMBRANE PROTEIN 141"/>
    <property type="match status" value="1"/>
</dbReference>
<keyword evidence="2" id="KW-0812">Transmembrane</keyword>
<dbReference type="AlphaFoldDB" id="A0A151MF48"/>
<protein>
    <submittedName>
        <fullName evidence="2">Transmembrane protein 141 isoform A</fullName>
    </submittedName>
</protein>
<evidence type="ECO:0000313" key="3">
    <source>
        <dbReference type="Proteomes" id="UP000050525"/>
    </source>
</evidence>
<feature type="region of interest" description="Disordered" evidence="1">
    <location>
        <begin position="101"/>
        <end position="130"/>
    </location>
</feature>
<feature type="compositionally biased region" description="Basic and acidic residues" evidence="1">
    <location>
        <begin position="116"/>
        <end position="130"/>
    </location>
</feature>
<evidence type="ECO:0000313" key="2">
    <source>
        <dbReference type="EMBL" id="KYO23119.1"/>
    </source>
</evidence>
<name>A0A151MF48_ALLMI</name>
<gene>
    <name evidence="2" type="primary">TMEM141</name>
    <name evidence="2" type="ORF">Y1Q_0005570</name>
</gene>
<accession>A0A151MF48</accession>
<proteinExistence type="predicted"/>
<dbReference type="Gene3D" id="1.10.3350.20">
    <property type="entry name" value="Tmem141 protein family"/>
    <property type="match status" value="1"/>
</dbReference>
<comment type="caution">
    <text evidence="2">The sequence shown here is derived from an EMBL/GenBank/DDBJ whole genome shotgun (WGS) entry which is preliminary data.</text>
</comment>
<sequence>MVNVGLSRVDDAVAAKHPALPEYVACQSRAFVKGMSALVAGTGVVLVLQNMISKRWPYALQWKMLLSVVAGSIAGYAVTKTETQKCSNLWIYLETGQFPQGETREKLPSPEPTEDAESRVKRNKYGDEVE</sequence>
<dbReference type="CTD" id="85014"/>
<keyword evidence="2" id="KW-0472">Membrane</keyword>
<evidence type="ECO:0000256" key="1">
    <source>
        <dbReference type="SAM" id="MobiDB-lite"/>
    </source>
</evidence>
<dbReference type="eggNOG" id="ENOG502SFAD">
    <property type="taxonomic scope" value="Eukaryota"/>
</dbReference>
<dbReference type="RefSeq" id="XP_006264894.1">
    <property type="nucleotide sequence ID" value="XM_006264832.4"/>
</dbReference>
<dbReference type="InterPro" id="IPR026788">
    <property type="entry name" value="Tmem141"/>
</dbReference>
<keyword evidence="3" id="KW-1185">Reference proteome</keyword>
<dbReference type="KEGG" id="amj:102566683"/>
<dbReference type="STRING" id="8496.A0A151MF48"/>
<dbReference type="PANTHER" id="PTHR47229:SF1">
    <property type="entry name" value="TRANSMEMBRANE PROTEIN 141"/>
    <property type="match status" value="1"/>
</dbReference>
<dbReference type="PhylomeDB" id="A0A151MF48"/>
<organism evidence="2 3">
    <name type="scientific">Alligator mississippiensis</name>
    <name type="common">American alligator</name>
    <dbReference type="NCBI Taxonomy" id="8496"/>
    <lineage>
        <taxon>Eukaryota</taxon>
        <taxon>Metazoa</taxon>
        <taxon>Chordata</taxon>
        <taxon>Craniata</taxon>
        <taxon>Vertebrata</taxon>
        <taxon>Euteleostomi</taxon>
        <taxon>Archelosauria</taxon>
        <taxon>Archosauria</taxon>
        <taxon>Crocodylia</taxon>
        <taxon>Alligatoridae</taxon>
        <taxon>Alligatorinae</taxon>
        <taxon>Alligator</taxon>
    </lineage>
</organism>
<reference evidence="2 3" key="1">
    <citation type="journal article" date="2012" name="Genome Biol.">
        <title>Sequencing three crocodilian genomes to illuminate the evolution of archosaurs and amniotes.</title>
        <authorList>
            <person name="St John J.A."/>
            <person name="Braun E.L."/>
            <person name="Isberg S.R."/>
            <person name="Miles L.G."/>
            <person name="Chong A.Y."/>
            <person name="Gongora J."/>
            <person name="Dalzell P."/>
            <person name="Moran C."/>
            <person name="Bed'hom B."/>
            <person name="Abzhanov A."/>
            <person name="Burgess S.C."/>
            <person name="Cooksey A.M."/>
            <person name="Castoe T.A."/>
            <person name="Crawford N.G."/>
            <person name="Densmore L.D."/>
            <person name="Drew J.C."/>
            <person name="Edwards S.V."/>
            <person name="Faircloth B.C."/>
            <person name="Fujita M.K."/>
            <person name="Greenwold M.J."/>
            <person name="Hoffmann F.G."/>
            <person name="Howard J.M."/>
            <person name="Iguchi T."/>
            <person name="Janes D.E."/>
            <person name="Khan S.Y."/>
            <person name="Kohno S."/>
            <person name="de Koning A.J."/>
            <person name="Lance S.L."/>
            <person name="McCarthy F.M."/>
            <person name="McCormack J.E."/>
            <person name="Merchant M.E."/>
            <person name="Peterson D.G."/>
            <person name="Pollock D.D."/>
            <person name="Pourmand N."/>
            <person name="Raney B.J."/>
            <person name="Roessler K.A."/>
            <person name="Sanford J.R."/>
            <person name="Sawyer R.H."/>
            <person name="Schmidt C.J."/>
            <person name="Triplett E.W."/>
            <person name="Tuberville T.D."/>
            <person name="Venegas-Anaya M."/>
            <person name="Howard J.T."/>
            <person name="Jarvis E.D."/>
            <person name="Guillette L.J.Jr."/>
            <person name="Glenn T.C."/>
            <person name="Green R.E."/>
            <person name="Ray D.A."/>
        </authorList>
    </citation>
    <scope>NUCLEOTIDE SEQUENCE [LARGE SCALE GENOMIC DNA]</scope>
    <source>
        <strain evidence="2">KSC_2009_1</strain>
    </source>
</reference>
<dbReference type="InterPro" id="IPR038259">
    <property type="entry name" value="Tmem141_sf"/>
</dbReference>
<dbReference type="Proteomes" id="UP000050525">
    <property type="component" value="Unassembled WGS sequence"/>
</dbReference>
<dbReference type="EMBL" id="AKHW03006215">
    <property type="protein sequence ID" value="KYO23119.1"/>
    <property type="molecule type" value="Genomic_DNA"/>
</dbReference>